<gene>
    <name evidence="1" type="ORF">L3Q82_023942</name>
</gene>
<organism evidence="1 2">
    <name type="scientific">Scortum barcoo</name>
    <name type="common">barcoo grunter</name>
    <dbReference type="NCBI Taxonomy" id="214431"/>
    <lineage>
        <taxon>Eukaryota</taxon>
        <taxon>Metazoa</taxon>
        <taxon>Chordata</taxon>
        <taxon>Craniata</taxon>
        <taxon>Vertebrata</taxon>
        <taxon>Euteleostomi</taxon>
        <taxon>Actinopterygii</taxon>
        <taxon>Neopterygii</taxon>
        <taxon>Teleostei</taxon>
        <taxon>Neoteleostei</taxon>
        <taxon>Acanthomorphata</taxon>
        <taxon>Eupercaria</taxon>
        <taxon>Centrarchiformes</taxon>
        <taxon>Terapontoidei</taxon>
        <taxon>Terapontidae</taxon>
        <taxon>Scortum</taxon>
    </lineage>
</organism>
<protein>
    <submittedName>
        <fullName evidence="1">Uncharacterized protein</fullName>
    </submittedName>
</protein>
<evidence type="ECO:0000313" key="2">
    <source>
        <dbReference type="Proteomes" id="UP000831701"/>
    </source>
</evidence>
<name>A0ACB8WU42_9TELE</name>
<comment type="caution">
    <text evidence="1">The sequence shown here is derived from an EMBL/GenBank/DDBJ whole genome shotgun (WGS) entry which is preliminary data.</text>
</comment>
<keyword evidence="2" id="KW-1185">Reference proteome</keyword>
<proteinExistence type="predicted"/>
<dbReference type="Proteomes" id="UP000831701">
    <property type="component" value="Chromosome 6"/>
</dbReference>
<accession>A0ACB8WU42</accession>
<reference evidence="1" key="1">
    <citation type="submission" date="2022-04" db="EMBL/GenBank/DDBJ databases">
        <title>Jade perch genome.</title>
        <authorList>
            <person name="Chao B."/>
        </authorList>
    </citation>
    <scope>NUCLEOTIDE SEQUENCE</scope>
    <source>
        <strain evidence="1">CB-2022</strain>
    </source>
</reference>
<dbReference type="EMBL" id="CM041536">
    <property type="protein sequence ID" value="KAI3371329.1"/>
    <property type="molecule type" value="Genomic_DNA"/>
</dbReference>
<sequence>MQKGIRLNDGHVTYLGLLAKKDGTRRGCLSKKSSDNTKWHAKWFALLQNMLFYFENESSSRPSGLYLLEGCICDRAPSPKPSLSAKECLEKQYYFTVSFTHENQKALELRTEDVKDCDEWVAAISHASYRNLATEHETLMQKYLHLLQIVETEKTVAKQLRQQIEDGEIEIERLKSEIAGLLKDNEKIHASPAATPTDDDSEIKKIKKVQSFLRGWICRRKWKTIIQDYIRSPHAESMRKRNQVVFSMLDSEAEYVQQLHILVNNFLRPLRMAASSKKPPITHDDVSSIFLNSETIMFLHQIFYQGLKARIASWPTLVLADLFDILLPMLNIYQEFVRNHQYSLQILAHCKQNRDFDKLLKQYEAKPDCEERTLETFLTYPMFQIPRYILTLHELLAHTPHEHIERNSLDYAKSKLEELSRIMHDEVSETENIRKNLAIERMIVEGCEILLDTSQTFVRQGSLIQVPMSEKGKITRGRLGSLSLKKEGERQCFLFSKHLIICTRGSGGKLHLTKNGVVSLIDCTLMEDPEGTDDESKSDKSSQDMEHLDFKIVVEPKDSQSFTVILVASSRQEKSAWTSDISQARQHASQSPAVRREADDCIDNIRCNGLMMNAFEDNSKVTVPQMIKSDSSLYCDDVDIRFSKMMNSCKVLQIRYASVERLLERLTDLRFLSIDFLNTFLHSYRVFTTADVVLDKLITIYKKPISAIPARSLELFFASSQNSKLLYGEPPSSPRASRKFSSPPPLAIAKNSSPNRRRKLSLNIPIITGGKALDLAALSCSSNGYASMYSSMSPFSKTTLDINKLYVSSPIASKIPDEGEDKKDKVEDTPVSKQDLSMREESDNDQNQSDDGDAEASPTKSPTTPKNVKCKNSSEFSLFSYNNGMVMSSCRELDNNRSALSAASAFAIATAGANEGTPTKEKYRRMSLASTGFPTDQRNGDKEFVIRRAATNRVLNVLRHWVSKHSPDFESNNELKTKVIAFLEEVMHDPELLTQERKAAANIIRTLTQEDHGDNQITLEDVTQLMEGGRPDPFENHSALEIAEQLTLLDHLVFKVIPYEEFFGQGWMKNDKNEKTPYIMRTTKHFNDISNLIATEILRCDDVVTRVAVIEKWVAVADICRCLHNYNAVLEITSSLNRSSVFRLKKTWLKVSKQTKALIDKLQKLVSSEGRFKNLREALKNCDPPCVPYLGMYLTDLAFIEEGTPNYTEDNLVNFSKMRMISHIIREIRQFQQTAYKIDLQPKVAQYLLDNSLVLDEESMMNILLLLALLSAAAAFDLSERDEFHFKSWMAQLTVTQIHPNIPLTNSNLPHVQHNKVYSMQEYNLRAQIFTENKRRIDKHNEGNHSFTMGLNQFSDMTFTEFRKAFLWSEPQNCSATKGNYFGSNGPHPDSIDWRKKGKYVTPVKNQGGCGSCWTFSTTGCLESVIAINTGKLVPLSEQQLVDCAQDFNNHGCKGGLPSQAFEYIMYNKGLMTEEDYPYTAMDGTCKYKPELAAAFVKDVVNITVYNEMEMVDAVGTRNPVSFAFEVTSDFMQYSHGVYSSTECHDTTDKVNHAVLAVGYGEENGTPYWIVKNSWGSSWGMDGYFLIQRGKNMCGLAACASFPELSFSAAITTTPQTTTMSALPQNNLKEQLERHSTAAQSKLSLSKPKLGAFCFKKKSSSGTTKVEVPAKVISSNVLASRNVNVPKSSLVTKSPLTFPNKLEGPQKSKINNFFPVSSKGKSDCISPAGTCAPAGQILSAVSAVKVTEAPTKSDDWFTNGMQDSSSLNASLGFPMDDWDDLDDFEAPAKAKNDSFSSEVLGKSTNPVSSPNEEKSEVTGKTNPNAPLKTKELTNSFTNKNSLSTSEQSCMDIGKLEHSVEKAAASPGPSVIEDPAECELKDSPVRMKRKKRPLFQLKSVLSDSEDDNDVVFEPFRGMADDKKKVIDPKVIELDDNSEPDDELDCIPPSPIPDEISYNTSAVQKRSKSASTESRDSPVPSKGPVTTQHEPSDHHLKDKTKEQLFTIMESICALVDSIPEHELIALSCGDELLLKRAQRKRILATGGDCLLRIQQPDSTVISEPSFKSLSCDTSSVMSSSSFVPVDSKKPPQIRRSSVISVDYDSDRSDSLINVKPLNNKHSKNIYVENESICDSPSNHSLTNPSFDFSKKSSTDLDGSDLFFSPKKPESGQNKSKTPATITTADIEPDDFYMDDFDIDDFNDSDIPDYFDEPPTSSLSEQNPSTMTKTVREGGPSKSSWEQRQTTPVSSAKKPSNICSPEPTFRNAAHDRFRGFNFPYSQEMMKIFHKRFGLHQFRFNQLEAINATLQGEDTFVLMPTGGGKSLCYQLPACVSPGVTVVISPLKSLIVDQVQKLTTMDIPATSLSGDKSDSEAGKIYMQLSRKDPIIKLLYVTPEKVSASNRLISALQNLYERSLLARFVIDEAHCVSQWGHDFRPDYKRLHELRQKFPNVPMMALTATATPRVQKDILNQLNMTRPQVFTMSFNRTNLKYAVLPKKPKKVDEDCISWIKKHYPRDSGIVYCLSRNDCDAMAESLQRAGLLALSYHAGLRDADREYVQTKWINQDGCQVICATIAFGMGIDKPDVRYVIHASLPKSVEGYYQESGRAGRDGEISHCILFYSYTDVHRIKRIISMDREGDRHTKATHFNNLHSMVHFCENMMECRRIQLLAYFGELKFNKSFCKEHPDVSCDNCSKPNQYKVRNVTEDVKKITRFVQENCEKVGGRFGKTSQQNRLTLNMLVDIFIGAKSAKIQTGMFGMGGAYSRHNADRLFKKLVLDKVLEEDLYITNNGQAVSYISAGPKAANVLSGHMQIEFYETESASAIRKHKAAVAKNVSQREEKVQQCLKELTDLCKQLGKAFGIHYYNIFSTATLKKISVKLSSDPEVLLQIDGVTEDKLEKYGAEVITVLQKYSEWQLPVEQTENDEDGWIDTTRGRAQIDYDNEDDTESSTYFRKQSAQGQKRKKAPFFQYSKKRKASGNTSATSKGRGYSSNKSWSSSRSRGGSKAAGQGYQSSAGDTSAGRRPGFLAAPTPQTYRRPFLKPSLSHLD</sequence>
<evidence type="ECO:0000313" key="1">
    <source>
        <dbReference type="EMBL" id="KAI3371329.1"/>
    </source>
</evidence>